<evidence type="ECO:0000256" key="1">
    <source>
        <dbReference type="SAM" id="MobiDB-lite"/>
    </source>
</evidence>
<sequence>MANQVQVQSPNGAAPAGDRVRRIDSGRRRAAQCMPELPCGVPMRSLQDQADQGRSEGEPPVDLVNRVVPGLDGPSRRDQDAVAAGDPHPGPPLRARPPLLGATSGSPSRSRSRSAAPPACRSPARPRRRAGAP</sequence>
<evidence type="ECO:0000313" key="3">
    <source>
        <dbReference type="Proteomes" id="UP000295497"/>
    </source>
</evidence>
<feature type="compositionally biased region" description="Basic and acidic residues" evidence="1">
    <location>
        <begin position="18"/>
        <end position="27"/>
    </location>
</feature>
<feature type="region of interest" description="Disordered" evidence="1">
    <location>
        <begin position="1"/>
        <end position="133"/>
    </location>
</feature>
<protein>
    <submittedName>
        <fullName evidence="2">Uncharacterized protein</fullName>
    </submittedName>
</protein>
<organism evidence="2 3">
    <name type="scientific">Sorangium cellulosum</name>
    <name type="common">Polyangium cellulosum</name>
    <dbReference type="NCBI Taxonomy" id="56"/>
    <lineage>
        <taxon>Bacteria</taxon>
        <taxon>Pseudomonadati</taxon>
        <taxon>Myxococcota</taxon>
        <taxon>Polyangia</taxon>
        <taxon>Polyangiales</taxon>
        <taxon>Polyangiaceae</taxon>
        <taxon>Sorangium</taxon>
    </lineage>
</organism>
<dbReference type="EMBL" id="CP012672">
    <property type="protein sequence ID" value="AUX36799.1"/>
    <property type="molecule type" value="Genomic_DNA"/>
</dbReference>
<gene>
    <name evidence="2" type="ORF">SOCE836_090160</name>
</gene>
<reference evidence="2 3" key="1">
    <citation type="submission" date="2015-09" db="EMBL/GenBank/DDBJ databases">
        <title>Sorangium comparison.</title>
        <authorList>
            <person name="Zaburannyi N."/>
            <person name="Bunk B."/>
            <person name="Overmann J."/>
            <person name="Mueller R."/>
        </authorList>
    </citation>
    <scope>NUCLEOTIDE SEQUENCE [LARGE SCALE GENOMIC DNA]</scope>
    <source>
        <strain evidence="2 3">So ce836</strain>
    </source>
</reference>
<feature type="compositionally biased region" description="Low complexity" evidence="1">
    <location>
        <begin position="96"/>
        <end position="123"/>
    </location>
</feature>
<feature type="compositionally biased region" description="Polar residues" evidence="1">
    <location>
        <begin position="1"/>
        <end position="11"/>
    </location>
</feature>
<proteinExistence type="predicted"/>
<name>A0A4P2R1J4_SORCE</name>
<evidence type="ECO:0000313" key="2">
    <source>
        <dbReference type="EMBL" id="AUX36799.1"/>
    </source>
</evidence>
<feature type="compositionally biased region" description="Basic residues" evidence="1">
    <location>
        <begin position="124"/>
        <end position="133"/>
    </location>
</feature>
<dbReference type="Proteomes" id="UP000295497">
    <property type="component" value="Chromosome"/>
</dbReference>
<accession>A0A4P2R1J4</accession>
<dbReference type="AlphaFoldDB" id="A0A4P2R1J4"/>